<comment type="caution">
    <text evidence="1">The sequence shown here is derived from an EMBL/GenBank/DDBJ whole genome shotgun (WGS) entry which is preliminary data.</text>
</comment>
<sequence>MQRRLIKAKLSAGFYGMMGTGRNAASISSPFIVFALKQAEDLVLIRPISARFMHAKEIRHYEKG</sequence>
<gene>
    <name evidence="1" type="ORF">BJF93_00840</name>
</gene>
<accession>A0A1Q9B0M2</accession>
<keyword evidence="2" id="KW-1185">Reference proteome</keyword>
<dbReference type="RefSeq" id="WP_075626543.1">
    <property type="nucleotide sequence ID" value="NZ_FOAM01000011.1"/>
</dbReference>
<dbReference type="EMBL" id="MKIP01000032">
    <property type="protein sequence ID" value="OLP61510.1"/>
    <property type="molecule type" value="Genomic_DNA"/>
</dbReference>
<dbReference type="Proteomes" id="UP000186364">
    <property type="component" value="Unassembled WGS sequence"/>
</dbReference>
<proteinExistence type="predicted"/>
<protein>
    <submittedName>
        <fullName evidence="1">Uncharacterized protein</fullName>
    </submittedName>
</protein>
<organism evidence="1 2">
    <name type="scientific">Xaviernesmea oryzae</name>
    <dbReference type="NCBI Taxonomy" id="464029"/>
    <lineage>
        <taxon>Bacteria</taxon>
        <taxon>Pseudomonadati</taxon>
        <taxon>Pseudomonadota</taxon>
        <taxon>Alphaproteobacteria</taxon>
        <taxon>Hyphomicrobiales</taxon>
        <taxon>Rhizobiaceae</taxon>
        <taxon>Rhizobium/Agrobacterium group</taxon>
        <taxon>Xaviernesmea</taxon>
    </lineage>
</organism>
<reference evidence="1 2" key="1">
    <citation type="submission" date="2016-09" db="EMBL/GenBank/DDBJ databases">
        <title>Rhizobium sp. nov., a novel species isolated from the rice rhizosphere.</title>
        <authorList>
            <person name="Zhao J."/>
            <person name="Zhang X."/>
        </authorList>
    </citation>
    <scope>NUCLEOTIDE SEQUENCE [LARGE SCALE GENOMIC DNA]</scope>
    <source>
        <strain evidence="1 2">1.7048</strain>
    </source>
</reference>
<dbReference type="AlphaFoldDB" id="A0A1Q9B0M2"/>
<evidence type="ECO:0000313" key="2">
    <source>
        <dbReference type="Proteomes" id="UP000186364"/>
    </source>
</evidence>
<evidence type="ECO:0000313" key="1">
    <source>
        <dbReference type="EMBL" id="OLP61510.1"/>
    </source>
</evidence>
<name>A0A1Q9B0M2_9HYPH</name>